<gene>
    <name evidence="1" type="ORF">CEXT_270511</name>
</gene>
<dbReference type="EMBL" id="BPLR01018085">
    <property type="protein sequence ID" value="GIY96776.1"/>
    <property type="molecule type" value="Genomic_DNA"/>
</dbReference>
<dbReference type="AlphaFoldDB" id="A0AAV4XP37"/>
<accession>A0AAV4XP37</accession>
<reference evidence="1 2" key="1">
    <citation type="submission" date="2021-06" db="EMBL/GenBank/DDBJ databases">
        <title>Caerostris extrusa draft genome.</title>
        <authorList>
            <person name="Kono N."/>
            <person name="Arakawa K."/>
        </authorList>
    </citation>
    <scope>NUCLEOTIDE SEQUENCE [LARGE SCALE GENOMIC DNA]</scope>
</reference>
<proteinExistence type="predicted"/>
<evidence type="ECO:0000313" key="2">
    <source>
        <dbReference type="Proteomes" id="UP001054945"/>
    </source>
</evidence>
<comment type="caution">
    <text evidence="1">The sequence shown here is derived from an EMBL/GenBank/DDBJ whole genome shotgun (WGS) entry which is preliminary data.</text>
</comment>
<keyword evidence="2" id="KW-1185">Reference proteome</keyword>
<dbReference type="Proteomes" id="UP001054945">
    <property type="component" value="Unassembled WGS sequence"/>
</dbReference>
<name>A0AAV4XP37_CAEEX</name>
<sequence length="132" mass="15647">MQENVDKGIKIQMPPFFLSLTVREKRYALRFLDQEILRRKDQKAFSYFSWMSRNLGNGPCTANIDKRRNCISAYKKQSFCGGRNKFSRLREISENLFFYKMGGNFSGRKWDAFSKRLFNKSCFQVPRPDTNT</sequence>
<organism evidence="1 2">
    <name type="scientific">Caerostris extrusa</name>
    <name type="common">Bark spider</name>
    <name type="synonym">Caerostris bankana</name>
    <dbReference type="NCBI Taxonomy" id="172846"/>
    <lineage>
        <taxon>Eukaryota</taxon>
        <taxon>Metazoa</taxon>
        <taxon>Ecdysozoa</taxon>
        <taxon>Arthropoda</taxon>
        <taxon>Chelicerata</taxon>
        <taxon>Arachnida</taxon>
        <taxon>Araneae</taxon>
        <taxon>Araneomorphae</taxon>
        <taxon>Entelegynae</taxon>
        <taxon>Araneoidea</taxon>
        <taxon>Araneidae</taxon>
        <taxon>Caerostris</taxon>
    </lineage>
</organism>
<evidence type="ECO:0000313" key="1">
    <source>
        <dbReference type="EMBL" id="GIY96776.1"/>
    </source>
</evidence>
<protein>
    <submittedName>
        <fullName evidence="1">Uncharacterized protein</fullName>
    </submittedName>
</protein>